<dbReference type="Pfam" id="PF03462">
    <property type="entry name" value="PCRF"/>
    <property type="match status" value="1"/>
</dbReference>
<feature type="coiled-coil region" evidence="7">
    <location>
        <begin position="47"/>
        <end position="97"/>
    </location>
</feature>
<dbReference type="Pfam" id="PF00472">
    <property type="entry name" value="RF-1"/>
    <property type="match status" value="1"/>
</dbReference>
<dbReference type="Proteomes" id="UP000176241">
    <property type="component" value="Unassembled WGS sequence"/>
</dbReference>
<dbReference type="SMART" id="SM00937">
    <property type="entry name" value="PCRF"/>
    <property type="match status" value="1"/>
</dbReference>
<evidence type="ECO:0000313" key="10">
    <source>
        <dbReference type="EMBL" id="OGY44157.1"/>
    </source>
</evidence>
<dbReference type="InterPro" id="IPR050057">
    <property type="entry name" value="Prokaryotic/Mito_RF"/>
</dbReference>
<feature type="region of interest" description="Disordered" evidence="8">
    <location>
        <begin position="279"/>
        <end position="306"/>
    </location>
</feature>
<keyword evidence="7" id="KW-0175">Coiled coil</keyword>
<comment type="caution">
    <text evidence="10">The sequence shown here is derived from an EMBL/GenBank/DDBJ whole genome shotgun (WGS) entry which is preliminary data.</text>
</comment>
<sequence>MKKFEDIKKEYEGLKTDLTKPEVINNPKKLREASQRYSQLEEIIGKINEFEKVERQLTEAKDTLDNETDPDLIIIAEQDLETSTEKKENLKEEIEQALKPQDPLDKKDIIIEIRGGTGGDEAALFAANLFRLYSRYAERKGWKTKILSSNRTGIGGFKEIIFEISGTKVYSNLKYESGVHRVQRVPETEKSGRVHTSAATVAVLPEAEEVDLKIEDKDLRIDVFRAGGHGGQSVNMTDSAVRITHLPTSMVVNCQDERSQLQNRAKAMQILRSRLLADEEEKRRKERSENRKSQIGTGDRSEKIRTYNFPQDRVTDHRIKENFHNINVIMDGEIEPIISKLKEADK</sequence>
<protein>
    <recommendedName>
        <fullName evidence="5 6">Peptide chain release factor 1</fullName>
        <shortName evidence="5">RF-1</shortName>
    </recommendedName>
</protein>
<evidence type="ECO:0000256" key="4">
    <source>
        <dbReference type="ARBA" id="ARBA00022917"/>
    </source>
</evidence>
<evidence type="ECO:0000256" key="6">
    <source>
        <dbReference type="NCBIfam" id="TIGR00019"/>
    </source>
</evidence>
<name>A0A1G1XXZ8_9BACT</name>
<evidence type="ECO:0000256" key="1">
    <source>
        <dbReference type="ARBA" id="ARBA00002986"/>
    </source>
</evidence>
<keyword evidence="5" id="KW-0963">Cytoplasm</keyword>
<dbReference type="STRING" id="1797533.A2731_02765"/>
<dbReference type="AlphaFoldDB" id="A0A1G1XXZ8"/>
<dbReference type="HAMAP" id="MF_00093">
    <property type="entry name" value="Rel_fac_1"/>
    <property type="match status" value="1"/>
</dbReference>
<feature type="compositionally biased region" description="Basic and acidic residues" evidence="8">
    <location>
        <begin position="279"/>
        <end position="292"/>
    </location>
</feature>
<evidence type="ECO:0000313" key="11">
    <source>
        <dbReference type="Proteomes" id="UP000176241"/>
    </source>
</evidence>
<reference evidence="10 11" key="1">
    <citation type="journal article" date="2016" name="Nat. Commun.">
        <title>Thousands of microbial genomes shed light on interconnected biogeochemical processes in an aquifer system.</title>
        <authorList>
            <person name="Anantharaman K."/>
            <person name="Brown C.T."/>
            <person name="Hug L.A."/>
            <person name="Sharon I."/>
            <person name="Castelle C.J."/>
            <person name="Probst A.J."/>
            <person name="Thomas B.C."/>
            <person name="Singh A."/>
            <person name="Wilkins M.J."/>
            <person name="Karaoz U."/>
            <person name="Brodie E.L."/>
            <person name="Williams K.H."/>
            <person name="Hubbard S.S."/>
            <person name="Banfield J.F."/>
        </authorList>
    </citation>
    <scope>NUCLEOTIDE SEQUENCE [LARGE SCALE GENOMIC DNA]</scope>
</reference>
<evidence type="ECO:0000256" key="2">
    <source>
        <dbReference type="ARBA" id="ARBA00010835"/>
    </source>
</evidence>
<dbReference type="Gene3D" id="6.10.140.1950">
    <property type="match status" value="1"/>
</dbReference>
<dbReference type="NCBIfam" id="TIGR00019">
    <property type="entry name" value="prfA"/>
    <property type="match status" value="1"/>
</dbReference>
<comment type="PTM">
    <text evidence="5">Methylated by PrmC. Methylation increases the termination efficiency of RF1.</text>
</comment>
<feature type="domain" description="Prokaryotic-type class I peptide chain release factors" evidence="9">
    <location>
        <begin position="225"/>
        <end position="241"/>
    </location>
</feature>
<evidence type="ECO:0000256" key="5">
    <source>
        <dbReference type="HAMAP-Rule" id="MF_00093"/>
    </source>
</evidence>
<gene>
    <name evidence="5" type="primary">prfA</name>
    <name evidence="10" type="ORF">A2731_02765</name>
</gene>
<dbReference type="FunFam" id="3.30.70.1660:FF:000002">
    <property type="entry name" value="Peptide chain release factor 1"/>
    <property type="match status" value="1"/>
</dbReference>
<comment type="similarity">
    <text evidence="2 5">Belongs to the prokaryotic/mitochondrial release factor family.</text>
</comment>
<dbReference type="InterPro" id="IPR005139">
    <property type="entry name" value="PCRF"/>
</dbReference>
<comment type="function">
    <text evidence="1 5">Peptide chain release factor 1 directs the termination of translation in response to the peptide chain termination codons UAG and UAA.</text>
</comment>
<evidence type="ECO:0000256" key="7">
    <source>
        <dbReference type="SAM" id="Coils"/>
    </source>
</evidence>
<keyword evidence="3 5" id="KW-0488">Methylation</keyword>
<accession>A0A1G1XXZ8</accession>
<dbReference type="PANTHER" id="PTHR43804">
    <property type="entry name" value="LD18447P"/>
    <property type="match status" value="1"/>
</dbReference>
<dbReference type="FunFam" id="3.30.160.20:FF:000004">
    <property type="entry name" value="Peptide chain release factor 1"/>
    <property type="match status" value="1"/>
</dbReference>
<evidence type="ECO:0000256" key="8">
    <source>
        <dbReference type="SAM" id="MobiDB-lite"/>
    </source>
</evidence>
<dbReference type="NCBIfam" id="NF001859">
    <property type="entry name" value="PRK00591.1"/>
    <property type="match status" value="1"/>
</dbReference>
<dbReference type="InterPro" id="IPR045853">
    <property type="entry name" value="Pep_chain_release_fac_I_sf"/>
</dbReference>
<organism evidence="10 11">
    <name type="scientific">Candidatus Buchananbacteria bacterium RIFCSPHIGHO2_01_FULL_39_8</name>
    <dbReference type="NCBI Taxonomy" id="1797533"/>
    <lineage>
        <taxon>Bacteria</taxon>
        <taxon>Candidatus Buchananiibacteriota</taxon>
    </lineage>
</organism>
<evidence type="ECO:0000256" key="3">
    <source>
        <dbReference type="ARBA" id="ARBA00022481"/>
    </source>
</evidence>
<feature type="modified residue" description="N5-methylglutamine" evidence="5">
    <location>
        <position position="232"/>
    </location>
</feature>
<dbReference type="SUPFAM" id="SSF75620">
    <property type="entry name" value="Release factor"/>
    <property type="match status" value="1"/>
</dbReference>
<dbReference type="InterPro" id="IPR004373">
    <property type="entry name" value="RF-1"/>
</dbReference>
<proteinExistence type="inferred from homology"/>
<dbReference type="GO" id="GO:0005737">
    <property type="term" value="C:cytoplasm"/>
    <property type="evidence" value="ECO:0007669"/>
    <property type="project" value="UniProtKB-SubCell"/>
</dbReference>
<dbReference type="PANTHER" id="PTHR43804:SF7">
    <property type="entry name" value="LD18447P"/>
    <property type="match status" value="1"/>
</dbReference>
<dbReference type="EMBL" id="MHIC01000033">
    <property type="protein sequence ID" value="OGY44157.1"/>
    <property type="molecule type" value="Genomic_DNA"/>
</dbReference>
<keyword evidence="4 5" id="KW-0648">Protein biosynthesis</keyword>
<dbReference type="PROSITE" id="PS00745">
    <property type="entry name" value="RF_PROK_I"/>
    <property type="match status" value="1"/>
</dbReference>
<comment type="subcellular location">
    <subcellularLocation>
        <location evidence="5">Cytoplasm</location>
    </subcellularLocation>
</comment>
<dbReference type="Gene3D" id="3.30.70.1660">
    <property type="match status" value="1"/>
</dbReference>
<dbReference type="Gene3D" id="3.30.160.20">
    <property type="match status" value="1"/>
</dbReference>
<dbReference type="InterPro" id="IPR000352">
    <property type="entry name" value="Pep_chain_release_fac_I"/>
</dbReference>
<dbReference type="GO" id="GO:0016149">
    <property type="term" value="F:translation release factor activity, codon specific"/>
    <property type="evidence" value="ECO:0007669"/>
    <property type="project" value="UniProtKB-UniRule"/>
</dbReference>
<evidence type="ECO:0000259" key="9">
    <source>
        <dbReference type="PROSITE" id="PS00745"/>
    </source>
</evidence>